<sequence>MKHYSLIFLFLVACLTSCTVVQYVNVPVNYGPKIFFHPDTTHVLVINRYNVDSTKFKSRKKLGVFKAGAYSAVKCAATQIGFLAGVRVTNLVDSTNFVANTDSIKALAEKYKAKYILALDKFNAGIALENVASYDGGQTAYYNTIVKVGFTLYESNGIYFKKLDGAANDPQSDGEYPGLMASLFVHPTIGANGFSINNSACNATLDALKDYLPYTVTNTRPLYTDDDDLKNAANQILAGKFDLAFKILNPLIDGKNPSTASKAAYNLAVVYEAQGDLDEAETLAKLSNQKQQNDYAIKLIADLIKE</sequence>
<evidence type="ECO:0000313" key="2">
    <source>
        <dbReference type="Proteomes" id="UP000199072"/>
    </source>
</evidence>
<organism evidence="1 2">
    <name type="scientific">Mucilaginibacter pineti</name>
    <dbReference type="NCBI Taxonomy" id="1391627"/>
    <lineage>
        <taxon>Bacteria</taxon>
        <taxon>Pseudomonadati</taxon>
        <taxon>Bacteroidota</taxon>
        <taxon>Sphingobacteriia</taxon>
        <taxon>Sphingobacteriales</taxon>
        <taxon>Sphingobacteriaceae</taxon>
        <taxon>Mucilaginibacter</taxon>
    </lineage>
</organism>
<dbReference type="Gene3D" id="1.25.40.10">
    <property type="entry name" value="Tetratricopeptide repeat domain"/>
    <property type="match status" value="1"/>
</dbReference>
<dbReference type="OrthoDB" id="788968at2"/>
<proteinExistence type="predicted"/>
<protein>
    <recommendedName>
        <fullName evidence="3">Tetratricopeptide repeat-containing protein</fullName>
    </recommendedName>
</protein>
<name>A0A1G7BWB7_9SPHI</name>
<dbReference type="Pfam" id="PF19867">
    <property type="entry name" value="DUF6340"/>
    <property type="match status" value="1"/>
</dbReference>
<gene>
    <name evidence="1" type="ORF">SAMN05216464_105194</name>
</gene>
<dbReference type="InterPro" id="IPR011990">
    <property type="entry name" value="TPR-like_helical_dom_sf"/>
</dbReference>
<evidence type="ECO:0008006" key="3">
    <source>
        <dbReference type="Google" id="ProtNLM"/>
    </source>
</evidence>
<evidence type="ECO:0000313" key="1">
    <source>
        <dbReference type="EMBL" id="SDE31414.1"/>
    </source>
</evidence>
<dbReference type="STRING" id="1391627.SAMN05216464_105194"/>
<reference evidence="1 2" key="1">
    <citation type="submission" date="2016-10" db="EMBL/GenBank/DDBJ databases">
        <authorList>
            <person name="de Groot N.N."/>
        </authorList>
    </citation>
    <scope>NUCLEOTIDE SEQUENCE [LARGE SCALE GENOMIC DNA]</scope>
    <source>
        <strain evidence="1 2">47C3B</strain>
    </source>
</reference>
<dbReference type="Proteomes" id="UP000199072">
    <property type="component" value="Unassembled WGS sequence"/>
</dbReference>
<accession>A0A1G7BWB7</accession>
<dbReference type="AlphaFoldDB" id="A0A1G7BWB7"/>
<dbReference type="InterPro" id="IPR045921">
    <property type="entry name" value="DUF6340"/>
</dbReference>
<keyword evidence="2" id="KW-1185">Reference proteome</keyword>
<dbReference type="RefSeq" id="WP_143014127.1">
    <property type="nucleotide sequence ID" value="NZ_FNAI01000005.1"/>
</dbReference>
<dbReference type="EMBL" id="FNAI01000005">
    <property type="protein sequence ID" value="SDE31414.1"/>
    <property type="molecule type" value="Genomic_DNA"/>
</dbReference>